<feature type="domain" description="STAS" evidence="1">
    <location>
        <begin position="21"/>
        <end position="105"/>
    </location>
</feature>
<evidence type="ECO:0000313" key="2">
    <source>
        <dbReference type="EMBL" id="EIM58155.1"/>
    </source>
</evidence>
<evidence type="ECO:0000313" key="3">
    <source>
        <dbReference type="Proteomes" id="UP000005753"/>
    </source>
</evidence>
<dbReference type="PROSITE" id="PS50801">
    <property type="entry name" value="STAS"/>
    <property type="match status" value="1"/>
</dbReference>
<accession>I5AWI2</accession>
<reference evidence="2 3" key="2">
    <citation type="submission" date="2012-02" db="EMBL/GenBank/DDBJ databases">
        <title>Improved High-Quality Draft sequence of Eubacterium cellulosolvens 6.</title>
        <authorList>
            <consortium name="US DOE Joint Genome Institute"/>
            <person name="Lucas S."/>
            <person name="Han J."/>
            <person name="Lapidus A."/>
            <person name="Cheng J.-F."/>
            <person name="Goodwin L."/>
            <person name="Pitluck S."/>
            <person name="Peters L."/>
            <person name="Mikhailova N."/>
            <person name="Gu W."/>
            <person name="Detter J.C."/>
            <person name="Han C."/>
            <person name="Tapia R."/>
            <person name="Land M."/>
            <person name="Hauser L."/>
            <person name="Kyrpides N."/>
            <person name="Ivanova N."/>
            <person name="Pagani I."/>
            <person name="Johnson E."/>
            <person name="Mukhopadhyay B."/>
            <person name="Anderson I."/>
            <person name="Woyke T."/>
        </authorList>
    </citation>
    <scope>NUCLEOTIDE SEQUENCE [LARGE SCALE GENOMIC DNA]</scope>
    <source>
        <strain evidence="2 3">6</strain>
    </source>
</reference>
<dbReference type="InterPro" id="IPR011009">
    <property type="entry name" value="Kinase-like_dom_sf"/>
</dbReference>
<dbReference type="EMBL" id="CM001487">
    <property type="protein sequence ID" value="EIM58155.1"/>
    <property type="molecule type" value="Genomic_DNA"/>
</dbReference>
<dbReference type="InterPro" id="IPR002645">
    <property type="entry name" value="STAS_dom"/>
</dbReference>
<dbReference type="CDD" id="cd07043">
    <property type="entry name" value="STAS_anti-anti-sigma_factors"/>
    <property type="match status" value="1"/>
</dbReference>
<organism evidence="2 3">
    <name type="scientific">Eubacterium cellulosolvens (strain ATCC 43171 / JCM 9499 / 6)</name>
    <name type="common">Cillobacterium cellulosolvens</name>
    <dbReference type="NCBI Taxonomy" id="633697"/>
    <lineage>
        <taxon>Bacteria</taxon>
        <taxon>Bacillati</taxon>
        <taxon>Bacillota</taxon>
        <taxon>Clostridia</taxon>
        <taxon>Eubacteriales</taxon>
        <taxon>Eubacteriaceae</taxon>
        <taxon>Eubacterium</taxon>
    </lineage>
</organism>
<dbReference type="SUPFAM" id="SSF52091">
    <property type="entry name" value="SpoIIaa-like"/>
    <property type="match status" value="1"/>
</dbReference>
<dbReference type="SUPFAM" id="SSF56112">
    <property type="entry name" value="Protein kinase-like (PK-like)"/>
    <property type="match status" value="1"/>
</dbReference>
<reference evidence="2 3" key="1">
    <citation type="submission" date="2010-08" db="EMBL/GenBank/DDBJ databases">
        <authorList>
            <consortium name="US DOE Joint Genome Institute (JGI-PGF)"/>
            <person name="Lucas S."/>
            <person name="Copeland A."/>
            <person name="Lapidus A."/>
            <person name="Cheng J.-F."/>
            <person name="Bruce D."/>
            <person name="Goodwin L."/>
            <person name="Pitluck S."/>
            <person name="Land M.L."/>
            <person name="Hauser L."/>
            <person name="Chang Y.-J."/>
            <person name="Anderson I.J."/>
            <person name="Johnson E."/>
            <person name="Mulhopadhyay B."/>
            <person name="Kyrpides N."/>
            <person name="Woyke T.J."/>
        </authorList>
    </citation>
    <scope>NUCLEOTIDE SEQUENCE [LARGE SCALE GENOMIC DNA]</scope>
    <source>
        <strain evidence="2 3">6</strain>
    </source>
</reference>
<sequence>MPLIHAYSDGQTLTIKTCPRIDISNIDEISREFDDALSRHTFCGLVIDAGELEYISSMGLRKMLEIRKHYENFRIVNVNDSVYGTFEITGFTDIIQIERAYRSISVEGCPVIGKGACGTVYKLDEERIVKVFVPGYPFEKILLERDNARKAFTHGIDTAIPFNIVRVGENYGLIYEIIHARTLKELMEQNRNQIPHYMKIYATYIHNMHSTGYCEGEYPDLKKSWMTKIDDLEGILNPEEKEIVKKVIGALPDRLTFVHGDINFGNLMIDDRKTVMIDMEDVKLGHPVYDLAFLYYMLNLMPVLLPEDVYQSMIGFSKDEAEILWTNFADVYFEIKCESERRDLEEQIHPYGVIRLLDGVPACFLAFEAFDPETKARAAAYYEPAAIRYKTEFFQSMADHIKALQF</sequence>
<dbReference type="InterPro" id="IPR002575">
    <property type="entry name" value="Aminoglycoside_PTrfase"/>
</dbReference>
<dbReference type="eggNOG" id="COG1366">
    <property type="taxonomic scope" value="Bacteria"/>
</dbReference>
<dbReference type="eggNOG" id="COG3173">
    <property type="taxonomic scope" value="Bacteria"/>
</dbReference>
<dbReference type="Pfam" id="PF01740">
    <property type="entry name" value="STAS"/>
    <property type="match status" value="1"/>
</dbReference>
<gene>
    <name evidence="2" type="ORF">EubceDRAFT1_2429</name>
</gene>
<keyword evidence="3" id="KW-1185">Reference proteome</keyword>
<evidence type="ECO:0000259" key="1">
    <source>
        <dbReference type="PROSITE" id="PS50801"/>
    </source>
</evidence>
<dbReference type="GO" id="GO:0043856">
    <property type="term" value="F:anti-sigma factor antagonist activity"/>
    <property type="evidence" value="ECO:0007669"/>
    <property type="project" value="TreeGrafter"/>
</dbReference>
<dbReference type="Gene3D" id="3.90.1200.10">
    <property type="match status" value="1"/>
</dbReference>
<dbReference type="Gene3D" id="3.30.750.24">
    <property type="entry name" value="STAS domain"/>
    <property type="match status" value="1"/>
</dbReference>
<dbReference type="HOGENOM" id="CLU_686757_0_0_9"/>
<dbReference type="Proteomes" id="UP000005753">
    <property type="component" value="Chromosome"/>
</dbReference>
<protein>
    <submittedName>
        <fullName evidence="2">Anti-anti-sigma regulatory factor (Antagonist of anti-sigma factor)</fullName>
    </submittedName>
</protein>
<dbReference type="InterPro" id="IPR036513">
    <property type="entry name" value="STAS_dom_sf"/>
</dbReference>
<dbReference type="AlphaFoldDB" id="I5AWI2"/>
<name>I5AWI2_EUBC6</name>
<dbReference type="Pfam" id="PF01636">
    <property type="entry name" value="APH"/>
    <property type="match status" value="1"/>
</dbReference>
<dbReference type="STRING" id="633697.EubceDRAFT1_2429"/>
<dbReference type="PANTHER" id="PTHR33495">
    <property type="entry name" value="ANTI-SIGMA FACTOR ANTAGONIST TM_1081-RELATED-RELATED"/>
    <property type="match status" value="1"/>
</dbReference>
<proteinExistence type="predicted"/>